<gene>
    <name evidence="3" type="ORF">TTHERM_00564260</name>
</gene>
<keyword evidence="1" id="KW-0378">Hydrolase</keyword>
<dbReference type="SMR" id="I7M9H8"/>
<dbReference type="Gene3D" id="3.40.140.10">
    <property type="entry name" value="Cytidine Deaminase, domain 2"/>
    <property type="match status" value="1"/>
</dbReference>
<keyword evidence="4" id="KW-1185">Reference proteome</keyword>
<dbReference type="RefSeq" id="XP_001022025.2">
    <property type="nucleotide sequence ID" value="XM_001022025.2"/>
</dbReference>
<dbReference type="GO" id="GO:0002100">
    <property type="term" value="P:tRNA wobble adenosine to inosine editing"/>
    <property type="evidence" value="ECO:0007669"/>
    <property type="project" value="InterPro"/>
</dbReference>
<reference evidence="4" key="1">
    <citation type="journal article" date="2006" name="PLoS Biol.">
        <title>Macronuclear genome sequence of the ciliate Tetrahymena thermophila, a model eukaryote.</title>
        <authorList>
            <person name="Eisen J.A."/>
            <person name="Coyne R.S."/>
            <person name="Wu M."/>
            <person name="Wu D."/>
            <person name="Thiagarajan M."/>
            <person name="Wortman J.R."/>
            <person name="Badger J.H."/>
            <person name="Ren Q."/>
            <person name="Amedeo P."/>
            <person name="Jones K.M."/>
            <person name="Tallon L.J."/>
            <person name="Delcher A.L."/>
            <person name="Salzberg S.L."/>
            <person name="Silva J.C."/>
            <person name="Haas B.J."/>
            <person name="Majoros W.H."/>
            <person name="Farzad M."/>
            <person name="Carlton J.M."/>
            <person name="Smith R.K. Jr."/>
            <person name="Garg J."/>
            <person name="Pearlman R.E."/>
            <person name="Karrer K.M."/>
            <person name="Sun L."/>
            <person name="Manning G."/>
            <person name="Elde N.C."/>
            <person name="Turkewitz A.P."/>
            <person name="Asai D.J."/>
            <person name="Wilkes D.E."/>
            <person name="Wang Y."/>
            <person name="Cai H."/>
            <person name="Collins K."/>
            <person name="Stewart B.A."/>
            <person name="Lee S.R."/>
            <person name="Wilamowska K."/>
            <person name="Weinberg Z."/>
            <person name="Ruzzo W.L."/>
            <person name="Wloga D."/>
            <person name="Gaertig J."/>
            <person name="Frankel J."/>
            <person name="Tsao C.-C."/>
            <person name="Gorovsky M.A."/>
            <person name="Keeling P.J."/>
            <person name="Waller R.F."/>
            <person name="Patron N.J."/>
            <person name="Cherry J.M."/>
            <person name="Stover N.A."/>
            <person name="Krieger C.J."/>
            <person name="del Toro C."/>
            <person name="Ryder H.F."/>
            <person name="Williamson S.C."/>
            <person name="Barbeau R.A."/>
            <person name="Hamilton E.P."/>
            <person name="Orias E."/>
        </authorList>
    </citation>
    <scope>NUCLEOTIDE SEQUENCE [LARGE SCALE GENOMIC DNA]</scope>
    <source>
        <strain evidence="4">SB210</strain>
    </source>
</reference>
<dbReference type="Pfam" id="PF00383">
    <property type="entry name" value="dCMP_cyt_deam_1"/>
    <property type="match status" value="1"/>
</dbReference>
<dbReference type="KEGG" id="tet:TTHERM_00564260"/>
<accession>I7M9H8</accession>
<evidence type="ECO:0000256" key="1">
    <source>
        <dbReference type="ARBA" id="ARBA00022801"/>
    </source>
</evidence>
<feature type="domain" description="CMP/dCMP-type deaminase" evidence="2">
    <location>
        <begin position="14"/>
        <end position="147"/>
    </location>
</feature>
<dbReference type="GO" id="GO:0046872">
    <property type="term" value="F:metal ion binding"/>
    <property type="evidence" value="ECO:0007669"/>
    <property type="project" value="UniProtKB-KW"/>
</dbReference>
<dbReference type="InterPro" id="IPR002125">
    <property type="entry name" value="CMP_dCMP_dom"/>
</dbReference>
<organism evidence="3 4">
    <name type="scientific">Tetrahymena thermophila (strain SB210)</name>
    <dbReference type="NCBI Taxonomy" id="312017"/>
    <lineage>
        <taxon>Eukaryota</taxon>
        <taxon>Sar</taxon>
        <taxon>Alveolata</taxon>
        <taxon>Ciliophora</taxon>
        <taxon>Intramacronucleata</taxon>
        <taxon>Oligohymenophorea</taxon>
        <taxon>Hymenostomatida</taxon>
        <taxon>Tetrahymenina</taxon>
        <taxon>Tetrahymenidae</taxon>
        <taxon>Tetrahymena</taxon>
    </lineage>
</organism>
<evidence type="ECO:0000259" key="2">
    <source>
        <dbReference type="PROSITE" id="PS51747"/>
    </source>
</evidence>
<protein>
    <submittedName>
        <fullName evidence="3">Cytidine and deoxycytidylate deaminase zinc-binding region protein</fullName>
    </submittedName>
</protein>
<dbReference type="InterPro" id="IPR016193">
    <property type="entry name" value="Cytidine_deaminase-like"/>
</dbReference>
<dbReference type="GeneID" id="7842540"/>
<dbReference type="PANTHER" id="PTHR11079:SF149">
    <property type="entry name" value="TRNA-SPECIFIC ADENOSINE DEAMINASE 2"/>
    <property type="match status" value="1"/>
</dbReference>
<evidence type="ECO:0000313" key="3">
    <source>
        <dbReference type="EMBL" id="EAS01780.2"/>
    </source>
</evidence>
<dbReference type="FunCoup" id="I7M9H8">
    <property type="interactions" value="111"/>
</dbReference>
<dbReference type="SUPFAM" id="SSF53927">
    <property type="entry name" value="Cytidine deaminase-like"/>
    <property type="match status" value="1"/>
</dbReference>
<dbReference type="GO" id="GO:0052717">
    <property type="term" value="F:tRNA-specific adenosine-34 deaminase activity"/>
    <property type="evidence" value="ECO:0007669"/>
    <property type="project" value="UniProtKB-EC"/>
</dbReference>
<dbReference type="STRING" id="312017.I7M9H8"/>
<evidence type="ECO:0000313" key="4">
    <source>
        <dbReference type="Proteomes" id="UP000009168"/>
    </source>
</evidence>
<proteinExistence type="predicted"/>
<dbReference type="Proteomes" id="UP000009168">
    <property type="component" value="Unassembled WGS sequence"/>
</dbReference>
<dbReference type="AlphaFoldDB" id="I7M9H8"/>
<dbReference type="InParanoid" id="I7M9H8"/>
<dbReference type="PANTHER" id="PTHR11079">
    <property type="entry name" value="CYTOSINE DEAMINASE FAMILY MEMBER"/>
    <property type="match status" value="1"/>
</dbReference>
<sequence length="195" mass="22461">MQTNQMKKYSLNEDVINYYMKLAIEQSKIATDKLEVAVGCVMVKFTNNNQDHEIVAQSHNKTNQYGNATLHCEINCINEILDKYGQNYDEQQIFKQITLFVTCEPCIMCAYSLSLMGIKEVYFGCYNEKFGGNGTILDLNTANYGANTYPSYGGFLEEECKQVLKQFYEKGNLNLDEDKRHRRKKKEDKDESVSS</sequence>
<dbReference type="PROSITE" id="PS51747">
    <property type="entry name" value="CYT_DCMP_DEAMINASES_2"/>
    <property type="match status" value="1"/>
</dbReference>
<dbReference type="CDD" id="cd01285">
    <property type="entry name" value="nucleoside_deaminase"/>
    <property type="match status" value="1"/>
</dbReference>
<dbReference type="EMBL" id="GG662556">
    <property type="protein sequence ID" value="EAS01780.2"/>
    <property type="molecule type" value="Genomic_DNA"/>
</dbReference>
<dbReference type="OrthoDB" id="1701769at2759"/>
<name>I7M9H8_TETTS</name>